<dbReference type="Proteomes" id="UP000760472">
    <property type="component" value="Unassembled WGS sequence"/>
</dbReference>
<dbReference type="RefSeq" id="WP_205214532.1">
    <property type="nucleotide sequence ID" value="NZ_JAFFZP010000072.1"/>
</dbReference>
<accession>A0ABS2WDX3</accession>
<evidence type="ECO:0000313" key="1">
    <source>
        <dbReference type="EMBL" id="MBN0989894.1"/>
    </source>
</evidence>
<protein>
    <recommendedName>
        <fullName evidence="3">Lipoprotein</fullName>
    </recommendedName>
</protein>
<organism evidence="1 2">
    <name type="scientific">Amphritea pacifica</name>
    <dbReference type="NCBI Taxonomy" id="2811233"/>
    <lineage>
        <taxon>Bacteria</taxon>
        <taxon>Pseudomonadati</taxon>
        <taxon>Pseudomonadota</taxon>
        <taxon>Gammaproteobacteria</taxon>
        <taxon>Oceanospirillales</taxon>
        <taxon>Oceanospirillaceae</taxon>
        <taxon>Amphritea</taxon>
    </lineage>
</organism>
<evidence type="ECO:0008006" key="3">
    <source>
        <dbReference type="Google" id="ProtNLM"/>
    </source>
</evidence>
<comment type="caution">
    <text evidence="1">The sequence shown here is derived from an EMBL/GenBank/DDBJ whole genome shotgun (WGS) entry which is preliminary data.</text>
</comment>
<dbReference type="EMBL" id="JAFFZP010000072">
    <property type="protein sequence ID" value="MBN0989894.1"/>
    <property type="molecule type" value="Genomic_DNA"/>
</dbReference>
<keyword evidence="2" id="KW-1185">Reference proteome</keyword>
<reference evidence="1 2" key="1">
    <citation type="submission" date="2021-02" db="EMBL/GenBank/DDBJ databases">
        <title>A novel species of genus Amphritea isolated from a fishpond in China.</title>
        <authorList>
            <person name="Lu H."/>
        </authorList>
    </citation>
    <scope>NUCLEOTIDE SEQUENCE [LARGE SCALE GENOMIC DNA]</scope>
    <source>
        <strain evidence="1 2">RP18W</strain>
    </source>
</reference>
<sequence length="153" mass="17719">MSLKTVVIIFMVFLWGCSPESPKQSISIPILDECKGQAIKTKEFLKKHIGIDSKIVEFYSRPSSHDELYGYLEIFADPSDPKIAKRISIEVNTIAAYCYSDTEYYFRSEDLERKVSSFIEKVYPGDYKNPIYIKWNESGLHLFISKKDGLRNK</sequence>
<evidence type="ECO:0000313" key="2">
    <source>
        <dbReference type="Proteomes" id="UP000760472"/>
    </source>
</evidence>
<name>A0ABS2WDX3_9GAMM</name>
<proteinExistence type="predicted"/>
<gene>
    <name evidence="1" type="ORF">JW498_21250</name>
</gene>